<gene>
    <name evidence="1" type="ORF">ONZ43_g4940</name>
</gene>
<organism evidence="1 2">
    <name type="scientific">Nemania bipapillata</name>
    <dbReference type="NCBI Taxonomy" id="110536"/>
    <lineage>
        <taxon>Eukaryota</taxon>
        <taxon>Fungi</taxon>
        <taxon>Dikarya</taxon>
        <taxon>Ascomycota</taxon>
        <taxon>Pezizomycotina</taxon>
        <taxon>Sordariomycetes</taxon>
        <taxon>Xylariomycetidae</taxon>
        <taxon>Xylariales</taxon>
        <taxon>Xylariaceae</taxon>
        <taxon>Nemania</taxon>
    </lineage>
</organism>
<evidence type="ECO:0000313" key="2">
    <source>
        <dbReference type="Proteomes" id="UP001153334"/>
    </source>
</evidence>
<keyword evidence="2" id="KW-1185">Reference proteome</keyword>
<sequence>MLSQNVDFQCYEMNVDLGGTWLVNRYPGCRCDTPAHIYSYSFCPNPQWTNVFAKPPEIHQYLKDTAQKYNCEKLISYGKRIDSAVWNVEAGRWKLKVNDLSTQEEFEDECHVLINATGILNKLKWPNIEGIEQYKGKLVHSANWDATYDFANKRVAVIGIGSSAIQILPEITKTASHATLFAQSSAWITTLSMPRVGYGSRQGQELVDDDLNYLPEVRSRFATDPEYLRLHRIELADGRSESFKALSSGPSHEEELKASYRKSMLDRLGDSPKAKFIARHLIPSFPVGCRRITPGPGFIETLTHQNGNDEQGREVDVIICATGFDYSYVPNFSLVGRDGANIARQWREGPPESYFGTTVTGFPNYFMFIGPNSPVANGGLMQAIQAQGVYIFKCISKLQSQGIRSIEVRQDAMDDYNTHSQAYLRGSVWSGSCSSWYKRGTEDGRIVATYAGSAHHFAEMMRSPRWEDYKYEYESEDDCNEGMTSRPNRFSFLGNGLTRREKLGNSIGATQTLDFGEFWDIMEIPSIYE</sequence>
<dbReference type="Proteomes" id="UP001153334">
    <property type="component" value="Unassembled WGS sequence"/>
</dbReference>
<protein>
    <submittedName>
        <fullName evidence="1">Uncharacterized protein</fullName>
    </submittedName>
</protein>
<evidence type="ECO:0000313" key="1">
    <source>
        <dbReference type="EMBL" id="KAJ8114275.1"/>
    </source>
</evidence>
<dbReference type="EMBL" id="JAPESX010001427">
    <property type="protein sequence ID" value="KAJ8114275.1"/>
    <property type="molecule type" value="Genomic_DNA"/>
</dbReference>
<accession>A0ACC2IGG5</accession>
<proteinExistence type="predicted"/>
<reference evidence="1" key="1">
    <citation type="submission" date="2022-11" db="EMBL/GenBank/DDBJ databases">
        <title>Genome Sequence of Nemania bipapillata.</title>
        <authorList>
            <person name="Buettner E."/>
        </authorList>
    </citation>
    <scope>NUCLEOTIDE SEQUENCE</scope>
    <source>
        <strain evidence="1">CP14</strain>
    </source>
</reference>
<name>A0ACC2IGG5_9PEZI</name>
<comment type="caution">
    <text evidence="1">The sequence shown here is derived from an EMBL/GenBank/DDBJ whole genome shotgun (WGS) entry which is preliminary data.</text>
</comment>